<name>A0A510Y4P7_MARHA</name>
<evidence type="ECO:0000256" key="1">
    <source>
        <dbReference type="SAM" id="MobiDB-lite"/>
    </source>
</evidence>
<dbReference type="STRING" id="1371.GCA_900166605_02704"/>
<dbReference type="GO" id="GO:0030001">
    <property type="term" value="P:metal ion transport"/>
    <property type="evidence" value="ECO:0007669"/>
    <property type="project" value="InterPro"/>
</dbReference>
<dbReference type="EMBL" id="BJUN01000005">
    <property type="protein sequence ID" value="GEK58309.1"/>
    <property type="molecule type" value="Genomic_DNA"/>
</dbReference>
<dbReference type="InterPro" id="IPR006127">
    <property type="entry name" value="ZnuA-like"/>
</dbReference>
<accession>A0A510Y4P7</accession>
<dbReference type="GO" id="GO:0046872">
    <property type="term" value="F:metal ion binding"/>
    <property type="evidence" value="ECO:0007669"/>
    <property type="project" value="InterPro"/>
</dbReference>
<sequence length="348" mass="37998">MKKQTALGASILAGAVLLQACSTGNENQQNASGDNNEDQQAQNEKLDVYTTLFAWEDFARQIGGDYVNVENVVPPGSNAHSFDPTPQTLTNIAEGDLFVMTGSGMEGFAEEAKSTVEGQDVSVLEVTNNMDMLEVSEGHSHSHGGDDHSHGEEGHSHGEEGHNHGEEGHSHSHGGVDPHVWLDPVRAQQAAESIKNELVEQMPEQEETFEENYQALASDLEDVDQGFQDVADNSDSNQFIVSHAAYGYWEERYGFEQIPVSGINAQDEPSVKEINEIVATAEENNINTILLEQNIPSQTAETVQEEIGADVAYLHNLSSVMEEDIENDATYVSLMKDNIESLDQALNN</sequence>
<dbReference type="PANTHER" id="PTHR42953">
    <property type="entry name" value="HIGH-AFFINITY ZINC UPTAKE SYSTEM PROTEIN ZNUA-RELATED"/>
    <property type="match status" value="1"/>
</dbReference>
<evidence type="ECO:0000256" key="2">
    <source>
        <dbReference type="SAM" id="SignalP"/>
    </source>
</evidence>
<dbReference type="Proteomes" id="UP000321051">
    <property type="component" value="Unassembled WGS sequence"/>
</dbReference>
<organism evidence="3 4">
    <name type="scientific">Marinococcus halophilus</name>
    <dbReference type="NCBI Taxonomy" id="1371"/>
    <lineage>
        <taxon>Bacteria</taxon>
        <taxon>Bacillati</taxon>
        <taxon>Bacillota</taxon>
        <taxon>Bacilli</taxon>
        <taxon>Bacillales</taxon>
        <taxon>Bacillaceae</taxon>
        <taxon>Marinococcus</taxon>
    </lineage>
</organism>
<dbReference type="Gene3D" id="3.40.50.1980">
    <property type="entry name" value="Nitrogenase molybdenum iron protein domain"/>
    <property type="match status" value="3"/>
</dbReference>
<reference evidence="3 4" key="1">
    <citation type="submission" date="2019-07" db="EMBL/GenBank/DDBJ databases">
        <title>Whole genome shotgun sequence of Marinococcus halophilus NBRC 102359.</title>
        <authorList>
            <person name="Hosoyama A."/>
            <person name="Uohara A."/>
            <person name="Ohji S."/>
            <person name="Ichikawa N."/>
        </authorList>
    </citation>
    <scope>NUCLEOTIDE SEQUENCE [LARGE SCALE GENOMIC DNA]</scope>
    <source>
        <strain evidence="3 4">NBRC 102359</strain>
    </source>
</reference>
<dbReference type="Pfam" id="PF01297">
    <property type="entry name" value="ZnuA"/>
    <property type="match status" value="1"/>
</dbReference>
<protein>
    <submittedName>
        <fullName evidence="3">Adhesin</fullName>
    </submittedName>
</protein>
<keyword evidence="2" id="KW-0732">Signal</keyword>
<feature type="compositionally biased region" description="Basic and acidic residues" evidence="1">
    <location>
        <begin position="136"/>
        <end position="176"/>
    </location>
</feature>
<dbReference type="RefSeq" id="WP_094908392.1">
    <property type="nucleotide sequence ID" value="NZ_BJUN01000005.1"/>
</dbReference>
<dbReference type="OrthoDB" id="9810636at2"/>
<feature type="chain" id="PRO_5039246160" evidence="2">
    <location>
        <begin position="21"/>
        <end position="348"/>
    </location>
</feature>
<dbReference type="InterPro" id="IPR050492">
    <property type="entry name" value="Bact_metal-bind_prot9"/>
</dbReference>
<dbReference type="SUPFAM" id="SSF53807">
    <property type="entry name" value="Helical backbone' metal receptor"/>
    <property type="match status" value="1"/>
</dbReference>
<dbReference type="PANTHER" id="PTHR42953:SF8">
    <property type="entry name" value="ZINT DOMAIN-CONTAINING PROTEIN"/>
    <property type="match status" value="1"/>
</dbReference>
<gene>
    <name evidence="3" type="ORF">MHA01_12140</name>
</gene>
<feature type="region of interest" description="Disordered" evidence="1">
    <location>
        <begin position="136"/>
        <end position="178"/>
    </location>
</feature>
<proteinExistence type="predicted"/>
<evidence type="ECO:0000313" key="3">
    <source>
        <dbReference type="EMBL" id="GEK58309.1"/>
    </source>
</evidence>
<dbReference type="AlphaFoldDB" id="A0A510Y4P7"/>
<feature type="signal peptide" evidence="2">
    <location>
        <begin position="1"/>
        <end position="20"/>
    </location>
</feature>
<keyword evidence="4" id="KW-1185">Reference proteome</keyword>
<evidence type="ECO:0000313" key="4">
    <source>
        <dbReference type="Proteomes" id="UP000321051"/>
    </source>
</evidence>
<comment type="caution">
    <text evidence="3">The sequence shown here is derived from an EMBL/GenBank/DDBJ whole genome shotgun (WGS) entry which is preliminary data.</text>
</comment>
<dbReference type="PROSITE" id="PS51257">
    <property type="entry name" value="PROKAR_LIPOPROTEIN"/>
    <property type="match status" value="1"/>
</dbReference>